<comment type="caution">
    <text evidence="1">The sequence shown here is derived from an EMBL/GenBank/DDBJ whole genome shotgun (WGS) entry which is preliminary data.</text>
</comment>
<reference evidence="1 2" key="1">
    <citation type="journal article" date="2010" name="BMC Genomics">
        <title>Genome sequence of the pattern forming Paenibacillus vortex bacterium reveals potential for thriving in complex environments.</title>
        <authorList>
            <person name="Sirota-Madi A."/>
            <person name="Olender T."/>
            <person name="Helman Y."/>
            <person name="Ingham C."/>
            <person name="Brainis I."/>
            <person name="Roth D."/>
            <person name="Hagi E."/>
            <person name="Brodsky L."/>
            <person name="Leshkowitz D."/>
            <person name="Galatenko V."/>
            <person name="Nikolaev V."/>
            <person name="Mugasimangalam R.C."/>
            <person name="Bransburg-Zabary S."/>
            <person name="Gutnick D.L."/>
            <person name="Lancet D."/>
            <person name="Ben-Jacob E."/>
        </authorList>
    </citation>
    <scope>NUCLEOTIDE SEQUENCE [LARGE SCALE GENOMIC DNA]</scope>
    <source>
        <strain evidence="1 2">V453</strain>
    </source>
</reference>
<organism evidence="1 2">
    <name type="scientific">Paenibacillus vortex V453</name>
    <dbReference type="NCBI Taxonomy" id="715225"/>
    <lineage>
        <taxon>Bacteria</taxon>
        <taxon>Bacillati</taxon>
        <taxon>Bacillota</taxon>
        <taxon>Bacilli</taxon>
        <taxon>Bacillales</taxon>
        <taxon>Paenibacillaceae</taxon>
        <taxon>Paenibacillus</taxon>
    </lineage>
</organism>
<gene>
    <name evidence="1" type="ORF">PVOR_03255</name>
</gene>
<protein>
    <submittedName>
        <fullName evidence="1">Uncharacterized protein</fullName>
    </submittedName>
</protein>
<evidence type="ECO:0000313" key="1">
    <source>
        <dbReference type="EMBL" id="EFU43346.1"/>
    </source>
</evidence>
<dbReference type="EMBL" id="ADHJ01000006">
    <property type="protein sequence ID" value="EFU43346.1"/>
    <property type="molecule type" value="Genomic_DNA"/>
</dbReference>
<sequence>MQPSPGSKDSPVQPGRMNWAFGCGWGRLGKAREAPWTRAVRRCVYRFKSIQLMNLWNGYLLFPWSQRFRRTLAIRTLATFCWKNHRNFSGSTYADFLEREIFGPAGIKDSALESQLDLI</sequence>
<accession>A0A2R9T182</accession>
<proteinExistence type="predicted"/>
<evidence type="ECO:0000313" key="2">
    <source>
        <dbReference type="Proteomes" id="UP000003094"/>
    </source>
</evidence>
<dbReference type="AlphaFoldDB" id="A0A2R9T182"/>
<name>A0A2R9T182_9BACL</name>
<keyword evidence="2" id="KW-1185">Reference proteome</keyword>
<dbReference type="Proteomes" id="UP000003094">
    <property type="component" value="Unassembled WGS sequence"/>
</dbReference>
<dbReference type="KEGG" id="pvo:PVOR_03255"/>